<reference evidence="1" key="1">
    <citation type="journal article" date="2015" name="Nature">
        <title>Complex archaea that bridge the gap between prokaryotes and eukaryotes.</title>
        <authorList>
            <person name="Spang A."/>
            <person name="Saw J.H."/>
            <person name="Jorgensen S.L."/>
            <person name="Zaremba-Niedzwiedzka K."/>
            <person name="Martijn J."/>
            <person name="Lind A.E."/>
            <person name="van Eijk R."/>
            <person name="Schleper C."/>
            <person name="Guy L."/>
            <person name="Ettema T.J."/>
        </authorList>
    </citation>
    <scope>NUCLEOTIDE SEQUENCE</scope>
</reference>
<evidence type="ECO:0000313" key="1">
    <source>
        <dbReference type="EMBL" id="KKM01073.1"/>
    </source>
</evidence>
<protein>
    <submittedName>
        <fullName evidence="1">Uncharacterized protein</fullName>
    </submittedName>
</protein>
<feature type="non-terminal residue" evidence="1">
    <location>
        <position position="1"/>
    </location>
</feature>
<organism evidence="1">
    <name type="scientific">marine sediment metagenome</name>
    <dbReference type="NCBI Taxonomy" id="412755"/>
    <lineage>
        <taxon>unclassified sequences</taxon>
        <taxon>metagenomes</taxon>
        <taxon>ecological metagenomes</taxon>
    </lineage>
</organism>
<dbReference type="AlphaFoldDB" id="A0A0F9JQ05"/>
<dbReference type="EMBL" id="LAZR01017281">
    <property type="protein sequence ID" value="KKM01073.1"/>
    <property type="molecule type" value="Genomic_DNA"/>
</dbReference>
<gene>
    <name evidence="1" type="ORF">LCGC14_1798120</name>
</gene>
<accession>A0A0F9JQ05</accession>
<comment type="caution">
    <text evidence="1">The sequence shown here is derived from an EMBL/GenBank/DDBJ whole genome shotgun (WGS) entry which is preliminary data.</text>
</comment>
<name>A0A0F9JQ05_9ZZZZ</name>
<proteinExistence type="predicted"/>
<sequence length="36" mass="4157">LKQKMELYRGLLSGYADHIGDVIEEAEKELIHKLES</sequence>